<gene>
    <name evidence="2" type="ORF">WDJ61_17425</name>
</gene>
<evidence type="ECO:0000259" key="1">
    <source>
        <dbReference type="PROSITE" id="PS50035"/>
    </source>
</evidence>
<evidence type="ECO:0000313" key="3">
    <source>
        <dbReference type="Proteomes" id="UP001387364"/>
    </source>
</evidence>
<organism evidence="2 3">
    <name type="scientific">Bacillus kandeliae</name>
    <dbReference type="NCBI Taxonomy" id="3129297"/>
    <lineage>
        <taxon>Bacteria</taxon>
        <taxon>Bacillati</taxon>
        <taxon>Bacillota</taxon>
        <taxon>Bacilli</taxon>
        <taxon>Bacillales</taxon>
        <taxon>Bacillaceae</taxon>
        <taxon>Bacillus</taxon>
    </lineage>
</organism>
<dbReference type="CDD" id="cd09110">
    <property type="entry name" value="PLDc_CLS_1"/>
    <property type="match status" value="1"/>
</dbReference>
<dbReference type="EMBL" id="CP147404">
    <property type="protein sequence ID" value="WXB92981.1"/>
    <property type="molecule type" value="Genomic_DNA"/>
</dbReference>
<keyword evidence="3" id="KW-1185">Reference proteome</keyword>
<dbReference type="PANTHER" id="PTHR21248:SF7">
    <property type="entry name" value="MINOR CARDIOLIPIN SYNTHASE CLSB"/>
    <property type="match status" value="1"/>
</dbReference>
<accession>A0ABZ2N5J1</accession>
<dbReference type="PROSITE" id="PS50035">
    <property type="entry name" value="PLD"/>
    <property type="match status" value="2"/>
</dbReference>
<dbReference type="SMART" id="SM00155">
    <property type="entry name" value="PLDc"/>
    <property type="match status" value="2"/>
</dbReference>
<feature type="domain" description="PLD phosphodiesterase" evidence="1">
    <location>
        <begin position="137"/>
        <end position="164"/>
    </location>
</feature>
<name>A0ABZ2N5J1_9BACI</name>
<feature type="domain" description="PLD phosphodiesterase" evidence="1">
    <location>
        <begin position="310"/>
        <end position="337"/>
    </location>
</feature>
<dbReference type="PANTHER" id="PTHR21248">
    <property type="entry name" value="CARDIOLIPIN SYNTHASE"/>
    <property type="match status" value="1"/>
</dbReference>
<dbReference type="Proteomes" id="UP001387364">
    <property type="component" value="Chromosome"/>
</dbReference>
<sequence>MWLIFCLFLLFILVSADLYFGRRKAMNKPFQKSYPHRKGKIDFFSSGPELFDQLFADIKNAQHRVLCLFYIVKDDECSQRFFSVLKEAAKRGVEVYLLMDRLGSHKVKKSIMHDLKQAGVHVDFSCKPRLPYLFFSLQQRNHRKITVIDDRIGYLGGFNVGREYINESQKPALSPWRDYHLRFNGEVVQDLEAEFLADWNQEKRPFLKAIYRENACKQGVKQAILPSKNGELEDTLVSLIAATKQSMFIGSPYFTPSKPVFQQLIAALERGVSITILLPAHADHSLVKQASYPYLRKLLQYQNARIHLFNKGFYHAKIVIFDNRFCDIGTANFDERSQLINWECNCLIDSSQFIANIQPVIEKDIANSETLTLDGLNHLSIDERVKEQVAKLVCKYL</sequence>
<proteinExistence type="predicted"/>
<protein>
    <submittedName>
        <fullName evidence="2">Phospholipase D-like domain-containing protein</fullName>
    </submittedName>
</protein>
<dbReference type="InterPro" id="IPR001736">
    <property type="entry name" value="PLipase_D/transphosphatidylase"/>
</dbReference>
<dbReference type="SUPFAM" id="SSF56024">
    <property type="entry name" value="Phospholipase D/nuclease"/>
    <property type="match status" value="2"/>
</dbReference>
<dbReference type="Pfam" id="PF13091">
    <property type="entry name" value="PLDc_2"/>
    <property type="match status" value="2"/>
</dbReference>
<dbReference type="CDD" id="cd09112">
    <property type="entry name" value="PLDc_CLS_2"/>
    <property type="match status" value="1"/>
</dbReference>
<dbReference type="Gene3D" id="3.30.870.10">
    <property type="entry name" value="Endonuclease Chain A"/>
    <property type="match status" value="2"/>
</dbReference>
<evidence type="ECO:0000313" key="2">
    <source>
        <dbReference type="EMBL" id="WXB92981.1"/>
    </source>
</evidence>
<reference evidence="2 3" key="1">
    <citation type="submission" date="2024-02" db="EMBL/GenBank/DDBJ databases">
        <title>Seven novel Bacillus-like species.</title>
        <authorList>
            <person name="Liu G."/>
        </authorList>
    </citation>
    <scope>NUCLEOTIDE SEQUENCE [LARGE SCALE GENOMIC DNA]</scope>
    <source>
        <strain evidence="2 3">FJAT-52991</strain>
    </source>
</reference>
<dbReference type="InterPro" id="IPR025202">
    <property type="entry name" value="PLD-like_dom"/>
</dbReference>
<dbReference type="RefSeq" id="WP_338752055.1">
    <property type="nucleotide sequence ID" value="NZ_CP147404.1"/>
</dbReference>